<dbReference type="PANTHER" id="PTHR45460:SF2">
    <property type="entry name" value="ALPHA 1,3 GLUCANASE, GH71 FAMILY (EUROFUNG)"/>
    <property type="match status" value="1"/>
</dbReference>
<dbReference type="SUPFAM" id="SSF69318">
    <property type="entry name" value="Integrin alpha N-terminal domain"/>
    <property type="match status" value="1"/>
</dbReference>
<dbReference type="AlphaFoldDB" id="A0A286RFC8"/>
<keyword evidence="1" id="KW-0732">Signal</keyword>
<sequence length="483" mass="54179">MEEHIRRFCGDCHAVPQPESFPRDRWAEEVRIGYQQYVRSGRDDLTPPPIAEVVDYYRKRAPDKLVFHLPQDSAQNLPLSFRREDVDWEERPRVAPAVSGLAYHKLPGSDQPWLVISDMATGTITALNIRSRQSRVLARLQFPCRIEPCDLEGNGRVGFVVAELGSFFAMDHHDGKVIWLRPEEMGLQFRVIPLAEGLGRVADVRVADFDCDGDPDVLVAEFGHYRTGGILLLENETTKEGQLRFVPHRLDHRPGTIHIPVTDLNADGRPDFVALISNEWEAVEWFVNLGNNRFLCRPLWRGPDLTFGSSGLELVDLDGDGDTDILFTNGDSFDNLYANPSHGVQWLENRNSESPEGFHYHRLLDWPGAYRAVTGDLDGDGDLDIVASAWLPKSVRPQELQRMEIPSLIILEQKPGPTFSCHIVDRSWPQFPILLLADLDEDGDLDIVAGRHSGLDGGASDVAAPLCVYWNEMKSVAGSPGKH</sequence>
<evidence type="ECO:0000313" key="3">
    <source>
        <dbReference type="Proteomes" id="UP000215086"/>
    </source>
</evidence>
<dbReference type="Pfam" id="PF13517">
    <property type="entry name" value="FG-GAP_3"/>
    <property type="match status" value="1"/>
</dbReference>
<organism evidence="2 3">
    <name type="scientific">Thermogutta terrifontis</name>
    <dbReference type="NCBI Taxonomy" id="1331910"/>
    <lineage>
        <taxon>Bacteria</taxon>
        <taxon>Pseudomonadati</taxon>
        <taxon>Planctomycetota</taxon>
        <taxon>Planctomycetia</taxon>
        <taxon>Pirellulales</taxon>
        <taxon>Thermoguttaceae</taxon>
        <taxon>Thermogutta</taxon>
    </lineage>
</organism>
<evidence type="ECO:0000313" key="2">
    <source>
        <dbReference type="EMBL" id="ASV74666.1"/>
    </source>
</evidence>
<reference evidence="2 3" key="1">
    <citation type="journal article" name="Front. Microbiol.">
        <title>Sugar Metabolism of the First Thermophilic Planctomycete Thermogutta terrifontis: Comparative Genomic and Transcriptomic Approaches.</title>
        <authorList>
            <person name="Elcheninov A.G."/>
            <person name="Menzel P."/>
            <person name="Gudbergsdottir S.R."/>
            <person name="Slesarev A.I."/>
            <person name="Kadnikov V.V."/>
            <person name="Krogh A."/>
            <person name="Bonch-Osmolovskaya E.A."/>
            <person name="Peng X."/>
            <person name="Kublanov I.V."/>
        </authorList>
    </citation>
    <scope>NUCLEOTIDE SEQUENCE [LARGE SCALE GENOMIC DNA]</scope>
    <source>
        <strain evidence="2 3">R1</strain>
    </source>
</reference>
<gene>
    <name evidence="2" type="ORF">THTE_2064</name>
</gene>
<dbReference type="OrthoDB" id="227135at2"/>
<dbReference type="Proteomes" id="UP000215086">
    <property type="component" value="Chromosome"/>
</dbReference>
<accession>A0A286RFC8</accession>
<dbReference type="Gene3D" id="2.130.10.130">
    <property type="entry name" value="Integrin alpha, N-terminal"/>
    <property type="match status" value="1"/>
</dbReference>
<dbReference type="PANTHER" id="PTHR45460">
    <property type="entry name" value="SIMILAR TO CYSTEINE PROTEINASE"/>
    <property type="match status" value="1"/>
</dbReference>
<proteinExistence type="predicted"/>
<dbReference type="RefSeq" id="WP_095414923.1">
    <property type="nucleotide sequence ID" value="NZ_CP018477.1"/>
</dbReference>
<evidence type="ECO:0000256" key="1">
    <source>
        <dbReference type="ARBA" id="ARBA00022729"/>
    </source>
</evidence>
<dbReference type="InterPro" id="IPR013517">
    <property type="entry name" value="FG-GAP"/>
</dbReference>
<dbReference type="KEGG" id="ttf:THTE_2064"/>
<evidence type="ECO:0008006" key="4">
    <source>
        <dbReference type="Google" id="ProtNLM"/>
    </source>
</evidence>
<name>A0A286RFC8_9BACT</name>
<protein>
    <recommendedName>
        <fullName evidence="4">VCBS repeat-containing protein</fullName>
    </recommendedName>
</protein>
<keyword evidence="3" id="KW-1185">Reference proteome</keyword>
<dbReference type="EMBL" id="CP018477">
    <property type="protein sequence ID" value="ASV74666.1"/>
    <property type="molecule type" value="Genomic_DNA"/>
</dbReference>
<dbReference type="InterPro" id="IPR028994">
    <property type="entry name" value="Integrin_alpha_N"/>
</dbReference>